<protein>
    <submittedName>
        <fullName evidence="2">DUF3570 domain-containing protein</fullName>
    </submittedName>
</protein>
<name>A0AAW9QI11_9BURK</name>
<evidence type="ECO:0000313" key="3">
    <source>
        <dbReference type="Proteomes" id="UP001336250"/>
    </source>
</evidence>
<sequence>MTSSTPPCGVLAALTAAALAIPAPAGAGEAPGAPLQLDYRFSAYREGRLGAGRLAAGSGERYHVDSHLLRAAKTLDGTTELAAELAIETMGGASPWFVTPGADGRPLQVMSGASISERRQAVKLGGTHRLGEASIGVTASYSHERDYRSAGIGVEGSWSFNQQLDTLSAGLAYTDNRLSPTEGGSARFPGRIERASSHEFTGVIGYARVLDAHTQVQASLSYSRLGGHLSDPYKLAYVGGALLADQRPDGRQELAWLTRLRRHVPAWGATLHLDYRYFSNDWRVRSHTVDAAWYQPLPQGWQVVPRMRWYSQSQAFFYAPYYQGARADHFSSSDYRLSPYGALSLSLEASRQIDDWTVRLRYETYRSGRRFALRRVDMEHPGLVDFQVLSIAVGKPF</sequence>
<keyword evidence="3" id="KW-1185">Reference proteome</keyword>
<keyword evidence="1" id="KW-0732">Signal</keyword>
<evidence type="ECO:0000313" key="2">
    <source>
        <dbReference type="EMBL" id="MEF7615102.1"/>
    </source>
</evidence>
<gene>
    <name evidence="2" type="ORF">V4F39_14370</name>
</gene>
<accession>A0AAW9QI11</accession>
<dbReference type="AlphaFoldDB" id="A0AAW9QI11"/>
<feature type="signal peptide" evidence="1">
    <location>
        <begin position="1"/>
        <end position="27"/>
    </location>
</feature>
<dbReference type="Pfam" id="PF12094">
    <property type="entry name" value="DUF3570"/>
    <property type="match status" value="1"/>
</dbReference>
<comment type="caution">
    <text evidence="2">The sequence shown here is derived from an EMBL/GenBank/DDBJ whole genome shotgun (WGS) entry which is preliminary data.</text>
</comment>
<proteinExistence type="predicted"/>
<reference evidence="2 3" key="1">
    <citation type="submission" date="2024-02" db="EMBL/GenBank/DDBJ databases">
        <title>Genome sequence of Aquincola sp. MAHUQ-54.</title>
        <authorList>
            <person name="Huq M.A."/>
        </authorList>
    </citation>
    <scope>NUCLEOTIDE SEQUENCE [LARGE SCALE GENOMIC DNA]</scope>
    <source>
        <strain evidence="2 3">MAHUQ-54</strain>
    </source>
</reference>
<organism evidence="2 3">
    <name type="scientific">Aquincola agrisoli</name>
    <dbReference type="NCBI Taxonomy" id="3119538"/>
    <lineage>
        <taxon>Bacteria</taxon>
        <taxon>Pseudomonadati</taxon>
        <taxon>Pseudomonadota</taxon>
        <taxon>Betaproteobacteria</taxon>
        <taxon>Burkholderiales</taxon>
        <taxon>Sphaerotilaceae</taxon>
        <taxon>Aquincola</taxon>
    </lineage>
</organism>
<evidence type="ECO:0000256" key="1">
    <source>
        <dbReference type="SAM" id="SignalP"/>
    </source>
</evidence>
<dbReference type="EMBL" id="JAZIBG010000028">
    <property type="protein sequence ID" value="MEF7615102.1"/>
    <property type="molecule type" value="Genomic_DNA"/>
</dbReference>
<dbReference type="Gene3D" id="2.40.160.50">
    <property type="entry name" value="membrane protein fhac: a member of the omp85/tpsb transporter family"/>
    <property type="match status" value="1"/>
</dbReference>
<dbReference type="Proteomes" id="UP001336250">
    <property type="component" value="Unassembled WGS sequence"/>
</dbReference>
<feature type="chain" id="PRO_5043421020" evidence="1">
    <location>
        <begin position="28"/>
        <end position="397"/>
    </location>
</feature>
<dbReference type="RefSeq" id="WP_332290212.1">
    <property type="nucleotide sequence ID" value="NZ_JAZIBG010000028.1"/>
</dbReference>
<dbReference type="InterPro" id="IPR021953">
    <property type="entry name" value="DUF3570"/>
</dbReference>